<organism evidence="2 3">
    <name type="scientific">Rothia aerolata</name>
    <dbReference type="NCBI Taxonomy" id="1812262"/>
    <lineage>
        <taxon>Bacteria</taxon>
        <taxon>Bacillati</taxon>
        <taxon>Actinomycetota</taxon>
        <taxon>Actinomycetes</taxon>
        <taxon>Micrococcales</taxon>
        <taxon>Micrococcaceae</taxon>
        <taxon>Rothia</taxon>
    </lineage>
</organism>
<dbReference type="EMBL" id="BMDC01000001">
    <property type="protein sequence ID" value="GGH61523.1"/>
    <property type="molecule type" value="Genomic_DNA"/>
</dbReference>
<dbReference type="AlphaFoldDB" id="A0A917MSG9"/>
<evidence type="ECO:0000256" key="1">
    <source>
        <dbReference type="SAM" id="Phobius"/>
    </source>
</evidence>
<name>A0A917MSG9_9MICC</name>
<keyword evidence="1" id="KW-0472">Membrane</keyword>
<dbReference type="Proteomes" id="UP000600171">
    <property type="component" value="Unassembled WGS sequence"/>
</dbReference>
<evidence type="ECO:0000313" key="3">
    <source>
        <dbReference type="Proteomes" id="UP000600171"/>
    </source>
</evidence>
<proteinExistence type="predicted"/>
<protein>
    <submittedName>
        <fullName evidence="2">Uncharacterized protein</fullName>
    </submittedName>
</protein>
<reference evidence="2 3" key="1">
    <citation type="journal article" date="2014" name="Int. J. Syst. Evol. Microbiol.">
        <title>Complete genome sequence of Corynebacterium casei LMG S-19264T (=DSM 44701T), isolated from a smear-ripened cheese.</title>
        <authorList>
            <consortium name="US DOE Joint Genome Institute (JGI-PGF)"/>
            <person name="Walter F."/>
            <person name="Albersmeier A."/>
            <person name="Kalinowski J."/>
            <person name="Ruckert C."/>
        </authorList>
    </citation>
    <scope>NUCLEOTIDE SEQUENCE [LARGE SCALE GENOMIC DNA]</scope>
    <source>
        <strain evidence="2 3">CCM 8669</strain>
    </source>
</reference>
<accession>A0A917MSG9</accession>
<feature type="transmembrane region" description="Helical" evidence="1">
    <location>
        <begin position="52"/>
        <end position="73"/>
    </location>
</feature>
<gene>
    <name evidence="2" type="ORF">GCM10007359_10770</name>
</gene>
<dbReference type="RefSeq" id="WP_229723074.1">
    <property type="nucleotide sequence ID" value="NZ_BMDC01000001.1"/>
</dbReference>
<keyword evidence="1" id="KW-0812">Transmembrane</keyword>
<evidence type="ECO:0000313" key="2">
    <source>
        <dbReference type="EMBL" id="GGH61523.1"/>
    </source>
</evidence>
<feature type="transmembrane region" description="Helical" evidence="1">
    <location>
        <begin position="16"/>
        <end position="40"/>
    </location>
</feature>
<keyword evidence="3" id="KW-1185">Reference proteome</keyword>
<comment type="caution">
    <text evidence="2">The sequence shown here is derived from an EMBL/GenBank/DDBJ whole genome shotgun (WGS) entry which is preliminary data.</text>
</comment>
<sequence length="85" mass="8818">MAPVQNNLPFTSAIRFLGALGGLCAIIGVASGVVMLLLMWATGSAPHILTQLSLLLVPLALLLLVIVMILSVLRRRASGSPAGTR</sequence>
<keyword evidence="1" id="KW-1133">Transmembrane helix</keyword>